<dbReference type="Gene3D" id="3.30.565.10">
    <property type="entry name" value="Histidine kinase-like ATPase, C-terminal domain"/>
    <property type="match status" value="1"/>
</dbReference>
<dbReference type="STRING" id="31958.SD37_18780"/>
<dbReference type="RefSeq" id="WP_044853126.1">
    <property type="nucleotide sequence ID" value="NZ_CP016174.1"/>
</dbReference>
<evidence type="ECO:0000256" key="4">
    <source>
        <dbReference type="ARBA" id="ARBA00022679"/>
    </source>
</evidence>
<evidence type="ECO:0000256" key="6">
    <source>
        <dbReference type="ARBA" id="ARBA00022777"/>
    </source>
</evidence>
<dbReference type="AlphaFoldDB" id="A0A193BZ90"/>
<evidence type="ECO:0000256" key="2">
    <source>
        <dbReference type="ARBA" id="ARBA00012438"/>
    </source>
</evidence>
<dbReference type="PANTHER" id="PTHR24421">
    <property type="entry name" value="NITRATE/NITRITE SENSOR PROTEIN NARX-RELATED"/>
    <property type="match status" value="1"/>
</dbReference>
<keyword evidence="9" id="KW-0812">Transmembrane</keyword>
<dbReference type="CDD" id="cd16917">
    <property type="entry name" value="HATPase_UhpB-NarQ-NarX-like"/>
    <property type="match status" value="1"/>
</dbReference>
<dbReference type="InterPro" id="IPR036890">
    <property type="entry name" value="HATPase_C_sf"/>
</dbReference>
<evidence type="ECO:0000256" key="5">
    <source>
        <dbReference type="ARBA" id="ARBA00022741"/>
    </source>
</evidence>
<evidence type="ECO:0000256" key="3">
    <source>
        <dbReference type="ARBA" id="ARBA00022553"/>
    </source>
</evidence>
<dbReference type="Pfam" id="PF07730">
    <property type="entry name" value="HisKA_3"/>
    <property type="match status" value="1"/>
</dbReference>
<keyword evidence="4" id="KW-0808">Transferase</keyword>
<name>A0A193BZ90_AMYOR</name>
<feature type="transmembrane region" description="Helical" evidence="9">
    <location>
        <begin position="134"/>
        <end position="156"/>
    </location>
</feature>
<dbReference type="SUPFAM" id="SSF55874">
    <property type="entry name" value="ATPase domain of HSP90 chaperone/DNA topoisomerase II/histidine kinase"/>
    <property type="match status" value="1"/>
</dbReference>
<dbReference type="PANTHER" id="PTHR24421:SF10">
    <property type="entry name" value="NITRATE_NITRITE SENSOR PROTEIN NARQ"/>
    <property type="match status" value="1"/>
</dbReference>
<dbReference type="KEGG" id="aori:SD37_18780"/>
<dbReference type="InterPro" id="IPR055558">
    <property type="entry name" value="DUF7134"/>
</dbReference>
<dbReference type="EC" id="2.7.13.3" evidence="2"/>
<protein>
    <recommendedName>
        <fullName evidence="2">histidine kinase</fullName>
        <ecNumber evidence="2">2.7.13.3</ecNumber>
    </recommendedName>
</protein>
<evidence type="ECO:0000259" key="10">
    <source>
        <dbReference type="Pfam" id="PF02518"/>
    </source>
</evidence>
<keyword evidence="9" id="KW-0472">Membrane</keyword>
<reference evidence="13 14" key="1">
    <citation type="journal article" date="2015" name="Genome Announc.">
        <title>Draft Genome Sequence of Norvancomycin-Producing Strain Amycolatopsis orientalis CPCC200066.</title>
        <authorList>
            <person name="Lei X."/>
            <person name="Yuan F."/>
            <person name="Shi Y."/>
            <person name="Li X."/>
            <person name="Wang L."/>
            <person name="Hong B."/>
        </authorList>
    </citation>
    <scope>NUCLEOTIDE SEQUENCE [LARGE SCALE GENOMIC DNA]</scope>
    <source>
        <strain evidence="13 14">B-37</strain>
    </source>
</reference>
<dbReference type="InterPro" id="IPR050482">
    <property type="entry name" value="Sensor_HK_TwoCompSys"/>
</dbReference>
<dbReference type="GO" id="GO:0005524">
    <property type="term" value="F:ATP binding"/>
    <property type="evidence" value="ECO:0007669"/>
    <property type="project" value="UniProtKB-KW"/>
</dbReference>
<feature type="transmembrane region" description="Helical" evidence="9">
    <location>
        <begin position="109"/>
        <end position="128"/>
    </location>
</feature>
<comment type="catalytic activity">
    <reaction evidence="1">
        <text>ATP + protein L-histidine = ADP + protein N-phospho-L-histidine.</text>
        <dbReference type="EC" id="2.7.13.3"/>
    </reaction>
</comment>
<dbReference type="EMBL" id="CP016174">
    <property type="protein sequence ID" value="ANN17488.1"/>
    <property type="molecule type" value="Genomic_DNA"/>
</dbReference>
<evidence type="ECO:0000259" key="11">
    <source>
        <dbReference type="Pfam" id="PF07730"/>
    </source>
</evidence>
<dbReference type="GO" id="GO:0000155">
    <property type="term" value="F:phosphorelay sensor kinase activity"/>
    <property type="evidence" value="ECO:0007669"/>
    <property type="project" value="InterPro"/>
</dbReference>
<keyword evidence="9" id="KW-1133">Transmembrane helix</keyword>
<dbReference type="Proteomes" id="UP000093695">
    <property type="component" value="Chromosome"/>
</dbReference>
<feature type="transmembrane region" description="Helical" evidence="9">
    <location>
        <begin position="20"/>
        <end position="49"/>
    </location>
</feature>
<dbReference type="Gene3D" id="1.20.5.1930">
    <property type="match status" value="1"/>
</dbReference>
<keyword evidence="5" id="KW-0547">Nucleotide-binding</keyword>
<feature type="domain" description="Signal transduction histidine kinase subgroup 3 dimerisation and phosphoacceptor" evidence="11">
    <location>
        <begin position="174"/>
        <end position="239"/>
    </location>
</feature>
<keyword evidence="7" id="KW-0067">ATP-binding</keyword>
<organism evidence="13 14">
    <name type="scientific">Amycolatopsis orientalis</name>
    <name type="common">Nocardia orientalis</name>
    <dbReference type="NCBI Taxonomy" id="31958"/>
    <lineage>
        <taxon>Bacteria</taxon>
        <taxon>Bacillati</taxon>
        <taxon>Actinomycetota</taxon>
        <taxon>Actinomycetes</taxon>
        <taxon>Pseudonocardiales</taxon>
        <taxon>Pseudonocardiaceae</taxon>
        <taxon>Amycolatopsis</taxon>
    </lineage>
</organism>
<keyword evidence="6" id="KW-0418">Kinase</keyword>
<feature type="transmembrane region" description="Helical" evidence="9">
    <location>
        <begin position="61"/>
        <end position="78"/>
    </location>
</feature>
<dbReference type="Pfam" id="PF02518">
    <property type="entry name" value="HATPase_c"/>
    <property type="match status" value="1"/>
</dbReference>
<accession>A0A193BZ90</accession>
<dbReference type="GO" id="GO:0016020">
    <property type="term" value="C:membrane"/>
    <property type="evidence" value="ECO:0007669"/>
    <property type="project" value="InterPro"/>
</dbReference>
<evidence type="ECO:0000313" key="13">
    <source>
        <dbReference type="EMBL" id="ANN17488.1"/>
    </source>
</evidence>
<evidence type="ECO:0000256" key="1">
    <source>
        <dbReference type="ARBA" id="ARBA00000085"/>
    </source>
</evidence>
<evidence type="ECO:0000256" key="9">
    <source>
        <dbReference type="SAM" id="Phobius"/>
    </source>
</evidence>
<dbReference type="GO" id="GO:0046983">
    <property type="term" value="F:protein dimerization activity"/>
    <property type="evidence" value="ECO:0007669"/>
    <property type="project" value="InterPro"/>
</dbReference>
<dbReference type="InterPro" id="IPR011712">
    <property type="entry name" value="Sig_transdc_His_kin_sub3_dim/P"/>
</dbReference>
<evidence type="ECO:0000313" key="14">
    <source>
        <dbReference type="Proteomes" id="UP000093695"/>
    </source>
</evidence>
<keyword evidence="8" id="KW-0902">Two-component regulatory system</keyword>
<keyword evidence="14" id="KW-1185">Reference proteome</keyword>
<evidence type="ECO:0000259" key="12">
    <source>
        <dbReference type="Pfam" id="PF23539"/>
    </source>
</evidence>
<gene>
    <name evidence="13" type="ORF">SD37_18780</name>
</gene>
<feature type="domain" description="Histidine kinase/HSP90-like ATPase" evidence="10">
    <location>
        <begin position="284"/>
        <end position="371"/>
    </location>
</feature>
<proteinExistence type="predicted"/>
<evidence type="ECO:0000256" key="7">
    <source>
        <dbReference type="ARBA" id="ARBA00022840"/>
    </source>
</evidence>
<evidence type="ECO:0000256" key="8">
    <source>
        <dbReference type="ARBA" id="ARBA00023012"/>
    </source>
</evidence>
<keyword evidence="3" id="KW-0597">Phosphoprotein</keyword>
<feature type="domain" description="DUF7134" evidence="12">
    <location>
        <begin position="6"/>
        <end position="160"/>
    </location>
</feature>
<sequence>MLGERLDSWLRGHESLVDVVTALLLSACCVLFGLFVRADAAYFLFSLLLPLPLALRRREPAVCAALVIGIAGVQWLTVRDTDGALLADLAVPVAVHAAAAHGPRWAGRAGLAAGLFGAVLGGLSWPLLPSSATAHVLVGAFLASTVVAAWATGALWRVRRAERDQRARLAVLAERTRIAREMHDILAHSLAVVIAQADGGRYAAGSSPEAGRAALATIGDCGRQALGELRRVLGVLRDSPETVEPQPGLDDLPGLVDRVRAGGLDVRLAFETPPGPVEPGFSLAAYRIVQEGLTNVLKHAGTGARAEVSVRWPAGRLEIDVLDDGRARIAGPGGGHGLGGMRERAGAYRGTVTLEPRPGGGHVLSARLPVPA</sequence>
<dbReference type="Pfam" id="PF23539">
    <property type="entry name" value="DUF7134"/>
    <property type="match status" value="1"/>
</dbReference>
<dbReference type="InterPro" id="IPR003594">
    <property type="entry name" value="HATPase_dom"/>
</dbReference>